<protein>
    <submittedName>
        <fullName evidence="2">Uncharacterized protein</fullName>
    </submittedName>
</protein>
<name>D4D4S5_TRIVH</name>
<dbReference type="AlphaFoldDB" id="D4D4S5"/>
<sequence>MNHKSSICIGISFGNQACNRITYNDFHTSRPALRPPLAAWTEIGLDRRTDLVRLLDDQLWCRGWSHPNGTAAYQAAGDWSLTYEQGQEKKLVSRDETKASARAWLKGVALKLGGCILVEQADISPAKGANSVERRGVSTGHHAPGVATRTKPAPSGCL</sequence>
<proteinExistence type="predicted"/>
<dbReference type="Proteomes" id="UP000008383">
    <property type="component" value="Unassembled WGS sequence"/>
</dbReference>
<evidence type="ECO:0000313" key="3">
    <source>
        <dbReference type="Proteomes" id="UP000008383"/>
    </source>
</evidence>
<dbReference type="RefSeq" id="XP_003023767.1">
    <property type="nucleotide sequence ID" value="XM_003023721.1"/>
</dbReference>
<reference evidence="3" key="1">
    <citation type="journal article" date="2011" name="Genome Biol.">
        <title>Comparative and functional genomics provide insights into the pathogenicity of dermatophytic fungi.</title>
        <authorList>
            <person name="Burmester A."/>
            <person name="Shelest E."/>
            <person name="Gloeckner G."/>
            <person name="Heddergott C."/>
            <person name="Schindler S."/>
            <person name="Staib P."/>
            <person name="Heidel A."/>
            <person name="Felder M."/>
            <person name="Petzold A."/>
            <person name="Szafranski K."/>
            <person name="Feuermann M."/>
            <person name="Pedruzzi I."/>
            <person name="Priebe S."/>
            <person name="Groth M."/>
            <person name="Winkler R."/>
            <person name="Li W."/>
            <person name="Kniemeyer O."/>
            <person name="Schroeckh V."/>
            <person name="Hertweck C."/>
            <person name="Hube B."/>
            <person name="White T.C."/>
            <person name="Platzer M."/>
            <person name="Guthke R."/>
            <person name="Heitman J."/>
            <person name="Woestemeyer J."/>
            <person name="Zipfel P.F."/>
            <person name="Monod M."/>
            <person name="Brakhage A.A."/>
        </authorList>
    </citation>
    <scope>NUCLEOTIDE SEQUENCE [LARGE SCALE GENOMIC DNA]</scope>
    <source>
        <strain evidence="3">HKI 0517</strain>
    </source>
</reference>
<gene>
    <name evidence="2" type="ORF">TRV_02092</name>
</gene>
<dbReference type="HOGENOM" id="CLU_1670653_0_0_1"/>
<organism evidence="2 3">
    <name type="scientific">Trichophyton verrucosum (strain HKI 0517)</name>
    <dbReference type="NCBI Taxonomy" id="663202"/>
    <lineage>
        <taxon>Eukaryota</taxon>
        <taxon>Fungi</taxon>
        <taxon>Dikarya</taxon>
        <taxon>Ascomycota</taxon>
        <taxon>Pezizomycotina</taxon>
        <taxon>Eurotiomycetes</taxon>
        <taxon>Eurotiomycetidae</taxon>
        <taxon>Onygenales</taxon>
        <taxon>Arthrodermataceae</taxon>
        <taxon>Trichophyton</taxon>
    </lineage>
</organism>
<feature type="region of interest" description="Disordered" evidence="1">
    <location>
        <begin position="127"/>
        <end position="158"/>
    </location>
</feature>
<keyword evidence="3" id="KW-1185">Reference proteome</keyword>
<dbReference type="KEGG" id="tve:TRV_02092"/>
<dbReference type="EMBL" id="ACYE01000111">
    <property type="protein sequence ID" value="EFE43149.1"/>
    <property type="molecule type" value="Genomic_DNA"/>
</dbReference>
<accession>D4D4S5</accession>
<evidence type="ECO:0000313" key="2">
    <source>
        <dbReference type="EMBL" id="EFE43149.1"/>
    </source>
</evidence>
<comment type="caution">
    <text evidence="2">The sequence shown here is derived from an EMBL/GenBank/DDBJ whole genome shotgun (WGS) entry which is preliminary data.</text>
</comment>
<evidence type="ECO:0000256" key="1">
    <source>
        <dbReference type="SAM" id="MobiDB-lite"/>
    </source>
</evidence>
<dbReference type="GeneID" id="9582339"/>